<sequence>MTLAATHSLKRSGLALLRQRIKSAEAKHFVFVIPKGRSFSIVDPTLGKPKHMLASQMSYWVLEIPLSPEYETVLDDMKEAWDADPSLQRVEMEDLVNVPTDVEMEIED</sequence>
<protein>
    <submittedName>
        <fullName evidence="1">Uncharacterized protein</fullName>
    </submittedName>
</protein>
<proteinExistence type="predicted"/>
<dbReference type="InParanoid" id="A0A165J2N0"/>
<dbReference type="AlphaFoldDB" id="A0A165J2N0"/>
<evidence type="ECO:0000313" key="2">
    <source>
        <dbReference type="Proteomes" id="UP000077266"/>
    </source>
</evidence>
<accession>A0A165J2N0</accession>
<dbReference type="Proteomes" id="UP000077266">
    <property type="component" value="Unassembled WGS sequence"/>
</dbReference>
<evidence type="ECO:0000313" key="1">
    <source>
        <dbReference type="EMBL" id="KZV94242.1"/>
    </source>
</evidence>
<dbReference type="EMBL" id="KV425976">
    <property type="protein sequence ID" value="KZV94242.1"/>
    <property type="molecule type" value="Genomic_DNA"/>
</dbReference>
<name>A0A165J2N0_EXIGL</name>
<gene>
    <name evidence="1" type="ORF">EXIGLDRAFT_709040</name>
</gene>
<organism evidence="1 2">
    <name type="scientific">Exidia glandulosa HHB12029</name>
    <dbReference type="NCBI Taxonomy" id="1314781"/>
    <lineage>
        <taxon>Eukaryota</taxon>
        <taxon>Fungi</taxon>
        <taxon>Dikarya</taxon>
        <taxon>Basidiomycota</taxon>
        <taxon>Agaricomycotina</taxon>
        <taxon>Agaricomycetes</taxon>
        <taxon>Auriculariales</taxon>
        <taxon>Exidiaceae</taxon>
        <taxon>Exidia</taxon>
    </lineage>
</organism>
<keyword evidence="2" id="KW-1185">Reference proteome</keyword>
<reference evidence="1 2" key="1">
    <citation type="journal article" date="2016" name="Mol. Biol. Evol.">
        <title>Comparative Genomics of Early-Diverging Mushroom-Forming Fungi Provides Insights into the Origins of Lignocellulose Decay Capabilities.</title>
        <authorList>
            <person name="Nagy L.G."/>
            <person name="Riley R."/>
            <person name="Tritt A."/>
            <person name="Adam C."/>
            <person name="Daum C."/>
            <person name="Floudas D."/>
            <person name="Sun H."/>
            <person name="Yadav J.S."/>
            <person name="Pangilinan J."/>
            <person name="Larsson K.H."/>
            <person name="Matsuura K."/>
            <person name="Barry K."/>
            <person name="Labutti K."/>
            <person name="Kuo R."/>
            <person name="Ohm R.A."/>
            <person name="Bhattacharya S.S."/>
            <person name="Shirouzu T."/>
            <person name="Yoshinaga Y."/>
            <person name="Martin F.M."/>
            <person name="Grigoriev I.V."/>
            <person name="Hibbett D.S."/>
        </authorList>
    </citation>
    <scope>NUCLEOTIDE SEQUENCE [LARGE SCALE GENOMIC DNA]</scope>
    <source>
        <strain evidence="1 2">HHB12029</strain>
    </source>
</reference>